<protein>
    <submittedName>
        <fullName evidence="1">Uncharacterized protein</fullName>
    </submittedName>
</protein>
<evidence type="ECO:0000313" key="2">
    <source>
        <dbReference type="Proteomes" id="UP000054538"/>
    </source>
</evidence>
<dbReference type="Proteomes" id="UP000054538">
    <property type="component" value="Unassembled WGS sequence"/>
</dbReference>
<organism evidence="1 2">
    <name type="scientific">Paxillus rubicundulus Ve08.2h10</name>
    <dbReference type="NCBI Taxonomy" id="930991"/>
    <lineage>
        <taxon>Eukaryota</taxon>
        <taxon>Fungi</taxon>
        <taxon>Dikarya</taxon>
        <taxon>Basidiomycota</taxon>
        <taxon>Agaricomycotina</taxon>
        <taxon>Agaricomycetes</taxon>
        <taxon>Agaricomycetidae</taxon>
        <taxon>Boletales</taxon>
        <taxon>Paxilineae</taxon>
        <taxon>Paxillaceae</taxon>
        <taxon>Paxillus</taxon>
    </lineage>
</organism>
<name>A0A0D0D5L8_9AGAM</name>
<proteinExistence type="predicted"/>
<dbReference type="AlphaFoldDB" id="A0A0D0D5L8"/>
<dbReference type="EMBL" id="KN831136">
    <property type="protein sequence ID" value="KIK72180.1"/>
    <property type="molecule type" value="Genomic_DNA"/>
</dbReference>
<keyword evidence="2" id="KW-1185">Reference proteome</keyword>
<accession>A0A0D0D5L8</accession>
<evidence type="ECO:0000313" key="1">
    <source>
        <dbReference type="EMBL" id="KIK72180.1"/>
    </source>
</evidence>
<sequence>MRLALSIFGNIAVAFKTSMERRKLAYFRVDHFTEPKSVRADLSSGRGAGATSPALPTGFYVASVD</sequence>
<reference evidence="2" key="2">
    <citation type="submission" date="2015-01" db="EMBL/GenBank/DDBJ databases">
        <title>Evolutionary Origins and Diversification of the Mycorrhizal Mutualists.</title>
        <authorList>
            <consortium name="DOE Joint Genome Institute"/>
            <consortium name="Mycorrhizal Genomics Consortium"/>
            <person name="Kohler A."/>
            <person name="Kuo A."/>
            <person name="Nagy L.G."/>
            <person name="Floudas D."/>
            <person name="Copeland A."/>
            <person name="Barry K.W."/>
            <person name="Cichocki N."/>
            <person name="Veneault-Fourrey C."/>
            <person name="LaButti K."/>
            <person name="Lindquist E.A."/>
            <person name="Lipzen A."/>
            <person name="Lundell T."/>
            <person name="Morin E."/>
            <person name="Murat C."/>
            <person name="Riley R."/>
            <person name="Ohm R."/>
            <person name="Sun H."/>
            <person name="Tunlid A."/>
            <person name="Henrissat B."/>
            <person name="Grigoriev I.V."/>
            <person name="Hibbett D.S."/>
            <person name="Martin F."/>
        </authorList>
    </citation>
    <scope>NUCLEOTIDE SEQUENCE [LARGE SCALE GENOMIC DNA]</scope>
    <source>
        <strain evidence="2">Ve08.2h10</strain>
    </source>
</reference>
<dbReference type="HOGENOM" id="CLU_2850381_0_0_1"/>
<dbReference type="InParanoid" id="A0A0D0D5L8"/>
<reference evidence="1 2" key="1">
    <citation type="submission" date="2014-04" db="EMBL/GenBank/DDBJ databases">
        <authorList>
            <consortium name="DOE Joint Genome Institute"/>
            <person name="Kuo A."/>
            <person name="Kohler A."/>
            <person name="Jargeat P."/>
            <person name="Nagy L.G."/>
            <person name="Floudas D."/>
            <person name="Copeland A."/>
            <person name="Barry K.W."/>
            <person name="Cichocki N."/>
            <person name="Veneault-Fourrey C."/>
            <person name="LaButti K."/>
            <person name="Lindquist E.A."/>
            <person name="Lipzen A."/>
            <person name="Lundell T."/>
            <person name="Morin E."/>
            <person name="Murat C."/>
            <person name="Sun H."/>
            <person name="Tunlid A."/>
            <person name="Henrissat B."/>
            <person name="Grigoriev I.V."/>
            <person name="Hibbett D.S."/>
            <person name="Martin F."/>
            <person name="Nordberg H.P."/>
            <person name="Cantor M.N."/>
            <person name="Hua S.X."/>
        </authorList>
    </citation>
    <scope>NUCLEOTIDE SEQUENCE [LARGE SCALE GENOMIC DNA]</scope>
    <source>
        <strain evidence="1 2">Ve08.2h10</strain>
    </source>
</reference>
<gene>
    <name evidence="1" type="ORF">PAXRUDRAFT_22297</name>
</gene>